<dbReference type="InterPro" id="IPR009071">
    <property type="entry name" value="HMG_box_dom"/>
</dbReference>
<keyword evidence="6" id="KW-1185">Reference proteome</keyword>
<dbReference type="SMART" id="SM00398">
    <property type="entry name" value="HMG"/>
    <property type="match status" value="1"/>
</dbReference>
<evidence type="ECO:0000313" key="6">
    <source>
        <dbReference type="Proteomes" id="UP000054166"/>
    </source>
</evidence>
<dbReference type="InterPro" id="IPR036910">
    <property type="entry name" value="HMG_box_dom_sf"/>
</dbReference>
<reference evidence="6" key="2">
    <citation type="submission" date="2015-01" db="EMBL/GenBank/DDBJ databases">
        <title>Evolutionary Origins and Diversification of the Mycorrhizal Mutualists.</title>
        <authorList>
            <consortium name="DOE Joint Genome Institute"/>
            <consortium name="Mycorrhizal Genomics Consortium"/>
            <person name="Kohler A."/>
            <person name="Kuo A."/>
            <person name="Nagy L.G."/>
            <person name="Floudas D."/>
            <person name="Copeland A."/>
            <person name="Barry K.W."/>
            <person name="Cichocki N."/>
            <person name="Veneault-Fourrey C."/>
            <person name="LaButti K."/>
            <person name="Lindquist E.A."/>
            <person name="Lipzen A."/>
            <person name="Lundell T."/>
            <person name="Morin E."/>
            <person name="Murat C."/>
            <person name="Riley R."/>
            <person name="Ohm R."/>
            <person name="Sun H."/>
            <person name="Tunlid A."/>
            <person name="Henrissat B."/>
            <person name="Grigoriev I.V."/>
            <person name="Hibbett D.S."/>
            <person name="Martin F."/>
        </authorList>
    </citation>
    <scope>NUCLEOTIDE SEQUENCE [LARGE SCALE GENOMIC DNA]</scope>
    <source>
        <strain evidence="6">F 1598</strain>
    </source>
</reference>
<dbReference type="SUPFAM" id="SSF47095">
    <property type="entry name" value="HMG-box"/>
    <property type="match status" value="1"/>
</dbReference>
<organism evidence="5 6">
    <name type="scientific">Piloderma croceum (strain F 1598)</name>
    <dbReference type="NCBI Taxonomy" id="765440"/>
    <lineage>
        <taxon>Eukaryota</taxon>
        <taxon>Fungi</taxon>
        <taxon>Dikarya</taxon>
        <taxon>Basidiomycota</taxon>
        <taxon>Agaricomycotina</taxon>
        <taxon>Agaricomycetes</taxon>
        <taxon>Agaricomycetidae</taxon>
        <taxon>Atheliales</taxon>
        <taxon>Atheliaceae</taxon>
        <taxon>Piloderma</taxon>
    </lineage>
</organism>
<dbReference type="GO" id="GO:0030154">
    <property type="term" value="P:cell differentiation"/>
    <property type="evidence" value="ECO:0007669"/>
    <property type="project" value="TreeGrafter"/>
</dbReference>
<evidence type="ECO:0000313" key="5">
    <source>
        <dbReference type="EMBL" id="KIM91985.1"/>
    </source>
</evidence>
<keyword evidence="1 3" id="KW-0238">DNA-binding</keyword>
<name>A0A0C3G6X0_PILCF</name>
<dbReference type="GO" id="GO:0001228">
    <property type="term" value="F:DNA-binding transcription activator activity, RNA polymerase II-specific"/>
    <property type="evidence" value="ECO:0007669"/>
    <property type="project" value="TreeGrafter"/>
</dbReference>
<dbReference type="GO" id="GO:0000978">
    <property type="term" value="F:RNA polymerase II cis-regulatory region sequence-specific DNA binding"/>
    <property type="evidence" value="ECO:0007669"/>
    <property type="project" value="TreeGrafter"/>
</dbReference>
<dbReference type="CDD" id="cd01389">
    <property type="entry name" value="HMG-box_ROX1-like"/>
    <property type="match status" value="1"/>
</dbReference>
<proteinExistence type="predicted"/>
<feature type="domain" description="HMG box" evidence="4">
    <location>
        <begin position="15"/>
        <end position="86"/>
    </location>
</feature>
<dbReference type="InParanoid" id="A0A0C3G6X0"/>
<dbReference type="HOGENOM" id="CLU_082854_6_3_1"/>
<sequence length="87" mass="10085">MPSSAHLAYARKKGPGRPPNAWIIYRKTKLPTLPPVAPGQSRRCQAEVSRIISKMWREEPDHVKAEYERMAEEQKALHLRMNPGYKF</sequence>
<keyword evidence="2" id="KW-0804">Transcription</keyword>
<dbReference type="GO" id="GO:0005634">
    <property type="term" value="C:nucleus"/>
    <property type="evidence" value="ECO:0007669"/>
    <property type="project" value="UniProtKB-UniRule"/>
</dbReference>
<dbReference type="OrthoDB" id="6247875at2759"/>
<dbReference type="InterPro" id="IPR050140">
    <property type="entry name" value="SRY-related_HMG-box_TF-like"/>
</dbReference>
<keyword evidence="3" id="KW-0539">Nucleus</keyword>
<dbReference type="Proteomes" id="UP000054166">
    <property type="component" value="Unassembled WGS sequence"/>
</dbReference>
<dbReference type="PANTHER" id="PTHR10270">
    <property type="entry name" value="SOX TRANSCRIPTION FACTOR"/>
    <property type="match status" value="1"/>
</dbReference>
<reference evidence="5 6" key="1">
    <citation type="submission" date="2014-04" db="EMBL/GenBank/DDBJ databases">
        <authorList>
            <consortium name="DOE Joint Genome Institute"/>
            <person name="Kuo A."/>
            <person name="Tarkka M."/>
            <person name="Buscot F."/>
            <person name="Kohler A."/>
            <person name="Nagy L.G."/>
            <person name="Floudas D."/>
            <person name="Copeland A."/>
            <person name="Barry K.W."/>
            <person name="Cichocki N."/>
            <person name="Veneault-Fourrey C."/>
            <person name="LaButti K."/>
            <person name="Lindquist E.A."/>
            <person name="Lipzen A."/>
            <person name="Lundell T."/>
            <person name="Morin E."/>
            <person name="Murat C."/>
            <person name="Sun H."/>
            <person name="Tunlid A."/>
            <person name="Henrissat B."/>
            <person name="Grigoriev I.V."/>
            <person name="Hibbett D.S."/>
            <person name="Martin F."/>
            <person name="Nordberg H.P."/>
            <person name="Cantor M.N."/>
            <person name="Hua S.X."/>
        </authorList>
    </citation>
    <scope>NUCLEOTIDE SEQUENCE [LARGE SCALE GENOMIC DNA]</scope>
    <source>
        <strain evidence="5 6">F 1598</strain>
    </source>
</reference>
<evidence type="ECO:0000256" key="3">
    <source>
        <dbReference type="PROSITE-ProRule" id="PRU00267"/>
    </source>
</evidence>
<feature type="DNA-binding region" description="HMG box" evidence="3">
    <location>
        <begin position="15"/>
        <end position="86"/>
    </location>
</feature>
<dbReference type="STRING" id="765440.A0A0C3G6X0"/>
<accession>A0A0C3G6X0</accession>
<evidence type="ECO:0000259" key="4">
    <source>
        <dbReference type="PROSITE" id="PS50118"/>
    </source>
</evidence>
<dbReference type="PANTHER" id="PTHR10270:SF161">
    <property type="entry name" value="SEX-DETERMINING REGION Y PROTEIN"/>
    <property type="match status" value="1"/>
</dbReference>
<dbReference type="Pfam" id="PF00505">
    <property type="entry name" value="HMG_box"/>
    <property type="match status" value="1"/>
</dbReference>
<feature type="non-terminal residue" evidence="5">
    <location>
        <position position="87"/>
    </location>
</feature>
<evidence type="ECO:0000256" key="2">
    <source>
        <dbReference type="ARBA" id="ARBA00023163"/>
    </source>
</evidence>
<gene>
    <name evidence="5" type="ORF">PILCRDRAFT_57544</name>
</gene>
<dbReference type="AlphaFoldDB" id="A0A0C3G6X0"/>
<dbReference type="PROSITE" id="PS50118">
    <property type="entry name" value="HMG_BOX_2"/>
    <property type="match status" value="1"/>
</dbReference>
<dbReference type="Gene3D" id="1.10.30.10">
    <property type="entry name" value="High mobility group box domain"/>
    <property type="match status" value="1"/>
</dbReference>
<dbReference type="EMBL" id="KN832970">
    <property type="protein sequence ID" value="KIM91985.1"/>
    <property type="molecule type" value="Genomic_DNA"/>
</dbReference>
<protein>
    <recommendedName>
        <fullName evidence="4">HMG box domain-containing protein</fullName>
    </recommendedName>
</protein>
<evidence type="ECO:0000256" key="1">
    <source>
        <dbReference type="ARBA" id="ARBA00023125"/>
    </source>
</evidence>